<evidence type="ECO:0000313" key="5">
    <source>
        <dbReference type="Proteomes" id="UP000005203"/>
    </source>
</evidence>
<dbReference type="KEGG" id="ame:551520"/>
<protein>
    <submittedName>
        <fullName evidence="6">Golgin subfamily A member 2</fullName>
    </submittedName>
</protein>
<evidence type="ECO:0000313" key="6">
    <source>
        <dbReference type="RefSeq" id="XP_623918.4"/>
    </source>
</evidence>
<reference evidence="6" key="2">
    <citation type="submission" date="2025-04" db="UniProtKB">
        <authorList>
            <consortium name="RefSeq"/>
        </authorList>
    </citation>
    <scope>IDENTIFICATION</scope>
    <source>
        <strain evidence="6">DH4</strain>
        <tissue evidence="6">Whole body</tissue>
    </source>
</reference>
<feature type="coiled-coil region" evidence="2">
    <location>
        <begin position="707"/>
        <end position="744"/>
    </location>
</feature>
<gene>
    <name evidence="6" type="primary">LOC551520</name>
</gene>
<sequence>MSYFNMNLSKSEKLLAAKRKLREFQLSKMQNNQDGSIKQKHTLDLLSSQCQTNAETNKLNLEVISNVLTMETSKDNSHTIQEFQKNDVLMNSMVTSENIINYNELNCSMKDTNSMKDTQENNVISKLEEKLNLNEFPKIQKEHLLEMASAVENVLTNEFEHIETSLDFDLMNHNQFLNSYLEEQKKIVNELHIKLNNAHSRILELETKLKEKETEFQIQLEQEINPLKDQVQIHTQTTGILIAEKAELTSALCQAQQSAKQNSDEVEEMSKKLKNSQIRIFELEKEILSIKNNNEELNKNFHQLQNKYDSLNEQFFQLKKEKEDSDLEGSELKQKLNLKKTELIAIQQELQEKTALLSLSELRIQQMKGMSITEEEKHTAILLEQELAQTKESLKIVNNEKDEINKQYQNYVKQLDTQQAKLLEKIKIQKKIIEDLQYKEQNHVEKISELEQQLQQEIEKVENLLPLQDRKDQIDNLLKNIDELTLEQERFHIILSEKDSQIDTLTKNLNDLRETNNQETEITKLVSALESEQLGASRAIQQNHQLKEQLTDMENAFVSLSNAKLDLTEQLQAERSIGRKLNIQLNNIENELEQLKAKLKEKEAILQEFEKERLQSAQITDQIQHYQAQSHHVNTFQRELQHAIITIERLEKEKQALTEKLKEKNSENFVSEDNLYSIITNNNISSLEENTHVESPNKSSVIVPEPIKQLEQRFKETMEQVAELTEEKQKLEHLVLQLQSETETIGEYITLYQKQRAVLQNRAIEREKIFRQLLEQRNQQQEQLHKLKVLVSDFLRKEYIHSNGTDRLIETEMDSNDSLILETKKEKIDSQIENKNVSELLDVLTEIKDCKDSCIFESNFHLCPWCSGKLLTV</sequence>
<dbReference type="InterPro" id="IPR024858">
    <property type="entry name" value="GOLGA"/>
</dbReference>
<reference evidence="4" key="1">
    <citation type="submission" date="2021-01" db="UniProtKB">
        <authorList>
            <consortium name="EnsemblMetazoa"/>
        </authorList>
    </citation>
    <scope>IDENTIFICATION</scope>
    <source>
        <strain evidence="4">DH4</strain>
    </source>
</reference>
<evidence type="ECO:0000259" key="3">
    <source>
        <dbReference type="Pfam" id="PF15070"/>
    </source>
</evidence>
<evidence type="ECO:0000256" key="1">
    <source>
        <dbReference type="ARBA" id="ARBA00023054"/>
    </source>
</evidence>
<dbReference type="OrthoDB" id="5978643at2759"/>
<dbReference type="GeneID" id="551520"/>
<dbReference type="InterPro" id="IPR043976">
    <property type="entry name" value="GOLGA_cons_dom"/>
</dbReference>
<dbReference type="RefSeq" id="XP_623918.4">
    <property type="nucleotide sequence ID" value="XM_623915.6"/>
</dbReference>
<evidence type="ECO:0000256" key="2">
    <source>
        <dbReference type="SAM" id="Coils"/>
    </source>
</evidence>
<dbReference type="GO" id="GO:0032580">
    <property type="term" value="C:Golgi cisterna membrane"/>
    <property type="evidence" value="ECO:0007669"/>
    <property type="project" value="TreeGrafter"/>
</dbReference>
<dbReference type="EnsemblMetazoa" id="XM_623915">
    <property type="protein sequence ID" value="XP_623918"/>
    <property type="gene ID" value="LOC551520"/>
</dbReference>
<keyword evidence="5" id="KW-1185">Reference proteome</keyword>
<dbReference type="PANTHER" id="PTHR10881:SF46">
    <property type="entry name" value="GOLGIN SUBFAMILY A MEMBER 2"/>
    <property type="match status" value="1"/>
</dbReference>
<dbReference type="AlphaFoldDB" id="A0A7M7RAK4"/>
<keyword evidence="1 2" id="KW-0175">Coiled coil</keyword>
<feature type="coiled-coil region" evidence="2">
    <location>
        <begin position="380"/>
        <end position="667"/>
    </location>
</feature>
<accession>A0A7M7RAK4</accession>
<feature type="domain" description="Golgin subfamily A conserved" evidence="3">
    <location>
        <begin position="648"/>
        <end position="791"/>
    </location>
</feature>
<dbReference type="GO" id="GO:0005801">
    <property type="term" value="C:cis-Golgi network"/>
    <property type="evidence" value="ECO:0007669"/>
    <property type="project" value="TreeGrafter"/>
</dbReference>
<dbReference type="Pfam" id="PF15070">
    <property type="entry name" value="GOLGA2L5"/>
    <property type="match status" value="1"/>
</dbReference>
<evidence type="ECO:0000313" key="4">
    <source>
        <dbReference type="EnsemblMetazoa" id="XP_623918"/>
    </source>
</evidence>
<proteinExistence type="predicted"/>
<organism evidence="4">
    <name type="scientific">Apis mellifera</name>
    <name type="common">Honeybee</name>
    <dbReference type="NCBI Taxonomy" id="7460"/>
    <lineage>
        <taxon>Eukaryota</taxon>
        <taxon>Metazoa</taxon>
        <taxon>Ecdysozoa</taxon>
        <taxon>Arthropoda</taxon>
        <taxon>Hexapoda</taxon>
        <taxon>Insecta</taxon>
        <taxon>Pterygota</taxon>
        <taxon>Neoptera</taxon>
        <taxon>Endopterygota</taxon>
        <taxon>Hymenoptera</taxon>
        <taxon>Apocrita</taxon>
        <taxon>Aculeata</taxon>
        <taxon>Apoidea</taxon>
        <taxon>Anthophila</taxon>
        <taxon>Apidae</taxon>
        <taxon>Apis</taxon>
    </lineage>
</organism>
<dbReference type="GO" id="GO:0007030">
    <property type="term" value="P:Golgi organization"/>
    <property type="evidence" value="ECO:0007669"/>
    <property type="project" value="TreeGrafter"/>
</dbReference>
<dbReference type="Proteomes" id="UP000005203">
    <property type="component" value="Linkage group LG5"/>
</dbReference>
<feature type="coiled-coil region" evidence="2">
    <location>
        <begin position="188"/>
        <end position="222"/>
    </location>
</feature>
<accession>A0A8B9B6U9</accession>
<name>A0A7M7RAK4_APIME</name>
<feature type="coiled-coil region" evidence="2">
    <location>
        <begin position="259"/>
        <end position="353"/>
    </location>
</feature>
<dbReference type="GO" id="GO:0000137">
    <property type="term" value="C:Golgi cis cisterna"/>
    <property type="evidence" value="ECO:0007669"/>
    <property type="project" value="TreeGrafter"/>
</dbReference>
<dbReference type="PANTHER" id="PTHR10881">
    <property type="entry name" value="GOLGIN SUBFAMILY A MEMBER-RELATED"/>
    <property type="match status" value="1"/>
</dbReference>